<evidence type="ECO:0000313" key="2">
    <source>
        <dbReference type="EMBL" id="KAL2720860.1"/>
    </source>
</evidence>
<gene>
    <name evidence="2" type="ORF">V1478_009906</name>
</gene>
<evidence type="ECO:0000256" key="1">
    <source>
        <dbReference type="SAM" id="MobiDB-lite"/>
    </source>
</evidence>
<protein>
    <submittedName>
        <fullName evidence="2">Uncharacterized protein</fullName>
    </submittedName>
</protein>
<feature type="non-terminal residue" evidence="2">
    <location>
        <position position="1"/>
    </location>
</feature>
<keyword evidence="3" id="KW-1185">Reference proteome</keyword>
<accession>A0ABD2AMH8</accession>
<dbReference type="AlphaFoldDB" id="A0ABD2AMH8"/>
<reference evidence="2 3" key="1">
    <citation type="journal article" date="2024" name="Ann. Entomol. Soc. Am.">
        <title>Genomic analyses of the southern and eastern yellowjacket wasps (Hymenoptera: Vespidae) reveal evolutionary signatures of social life.</title>
        <authorList>
            <person name="Catto M.A."/>
            <person name="Caine P.B."/>
            <person name="Orr S.E."/>
            <person name="Hunt B.G."/>
            <person name="Goodisman M.A.D."/>
        </authorList>
    </citation>
    <scope>NUCLEOTIDE SEQUENCE [LARGE SCALE GENOMIC DNA]</scope>
    <source>
        <strain evidence="2">233</strain>
        <tissue evidence="2">Head and thorax</tissue>
    </source>
</reference>
<proteinExistence type="predicted"/>
<feature type="region of interest" description="Disordered" evidence="1">
    <location>
        <begin position="113"/>
        <end position="140"/>
    </location>
</feature>
<comment type="caution">
    <text evidence="2">The sequence shown here is derived from an EMBL/GenBank/DDBJ whole genome shotgun (WGS) entry which is preliminary data.</text>
</comment>
<feature type="compositionally biased region" description="Low complexity" evidence="1">
    <location>
        <begin position="119"/>
        <end position="140"/>
    </location>
</feature>
<dbReference type="EMBL" id="JAUDFV010000144">
    <property type="protein sequence ID" value="KAL2720860.1"/>
    <property type="molecule type" value="Genomic_DNA"/>
</dbReference>
<organism evidence="2 3">
    <name type="scientific">Vespula squamosa</name>
    <name type="common">Southern yellow jacket</name>
    <name type="synonym">Wasp</name>
    <dbReference type="NCBI Taxonomy" id="30214"/>
    <lineage>
        <taxon>Eukaryota</taxon>
        <taxon>Metazoa</taxon>
        <taxon>Ecdysozoa</taxon>
        <taxon>Arthropoda</taxon>
        <taxon>Hexapoda</taxon>
        <taxon>Insecta</taxon>
        <taxon>Pterygota</taxon>
        <taxon>Neoptera</taxon>
        <taxon>Endopterygota</taxon>
        <taxon>Hymenoptera</taxon>
        <taxon>Apocrita</taxon>
        <taxon>Aculeata</taxon>
        <taxon>Vespoidea</taxon>
        <taxon>Vespidae</taxon>
        <taxon>Vespinae</taxon>
        <taxon>Vespula</taxon>
    </lineage>
</organism>
<sequence>NRKDNVVKRIDLGESRVSTSLIVGVRAANGFMLTHKSAVEHNRWVKLFPMDRTTTDLPFYHCFTLVDSNSCSLNIYPTSIMFQIKTLARVTLETNSSSKARFVKRYKSSHLLSLPNLSNNNNNNNNYNNNYKNNNNNVEH</sequence>
<name>A0ABD2AMH8_VESSQ</name>
<evidence type="ECO:0000313" key="3">
    <source>
        <dbReference type="Proteomes" id="UP001607302"/>
    </source>
</evidence>
<dbReference type="Proteomes" id="UP001607302">
    <property type="component" value="Unassembled WGS sequence"/>
</dbReference>